<dbReference type="EMBL" id="BTGU01000023">
    <property type="protein sequence ID" value="GMN46684.1"/>
    <property type="molecule type" value="Genomic_DNA"/>
</dbReference>
<name>A0AA88A6G5_FICCA</name>
<dbReference type="AlphaFoldDB" id="A0AA88A6G5"/>
<protein>
    <recommendedName>
        <fullName evidence="4">5'-nucleotidase</fullName>
    </recommendedName>
</protein>
<reference evidence="2" key="1">
    <citation type="submission" date="2023-07" db="EMBL/GenBank/DDBJ databases">
        <title>draft genome sequence of fig (Ficus carica).</title>
        <authorList>
            <person name="Takahashi T."/>
            <person name="Nishimura K."/>
        </authorList>
    </citation>
    <scope>NUCLEOTIDE SEQUENCE</scope>
</reference>
<gene>
    <name evidence="2" type="ORF">TIFTF001_015872</name>
</gene>
<keyword evidence="3" id="KW-1185">Reference proteome</keyword>
<evidence type="ECO:0008006" key="4">
    <source>
        <dbReference type="Google" id="ProtNLM"/>
    </source>
</evidence>
<accession>A0AA88A6G5</accession>
<organism evidence="2 3">
    <name type="scientific">Ficus carica</name>
    <name type="common">Common fig</name>
    <dbReference type="NCBI Taxonomy" id="3494"/>
    <lineage>
        <taxon>Eukaryota</taxon>
        <taxon>Viridiplantae</taxon>
        <taxon>Streptophyta</taxon>
        <taxon>Embryophyta</taxon>
        <taxon>Tracheophyta</taxon>
        <taxon>Spermatophyta</taxon>
        <taxon>Magnoliopsida</taxon>
        <taxon>eudicotyledons</taxon>
        <taxon>Gunneridae</taxon>
        <taxon>Pentapetalae</taxon>
        <taxon>rosids</taxon>
        <taxon>fabids</taxon>
        <taxon>Rosales</taxon>
        <taxon>Moraceae</taxon>
        <taxon>Ficeae</taxon>
        <taxon>Ficus</taxon>
    </lineage>
</organism>
<evidence type="ECO:0000256" key="1">
    <source>
        <dbReference type="SAM" id="MobiDB-lite"/>
    </source>
</evidence>
<dbReference type="Proteomes" id="UP001187192">
    <property type="component" value="Unassembled WGS sequence"/>
</dbReference>
<sequence>MENGGSISGNRPTIMVTNDDGIDVPGTPADCASLGVSKALFPSIPDLLALQLSF</sequence>
<evidence type="ECO:0000313" key="3">
    <source>
        <dbReference type="Proteomes" id="UP001187192"/>
    </source>
</evidence>
<evidence type="ECO:0000313" key="2">
    <source>
        <dbReference type="EMBL" id="GMN46684.1"/>
    </source>
</evidence>
<proteinExistence type="predicted"/>
<feature type="region of interest" description="Disordered" evidence="1">
    <location>
        <begin position="1"/>
        <end position="22"/>
    </location>
</feature>
<comment type="caution">
    <text evidence="2">The sequence shown here is derived from an EMBL/GenBank/DDBJ whole genome shotgun (WGS) entry which is preliminary data.</text>
</comment>